<dbReference type="GO" id="GO:0003676">
    <property type="term" value="F:nucleic acid binding"/>
    <property type="evidence" value="ECO:0007669"/>
    <property type="project" value="InterPro"/>
</dbReference>
<proteinExistence type="predicted"/>
<comment type="caution">
    <text evidence="1">The sequence shown here is derived from an EMBL/GenBank/DDBJ whole genome shotgun (WGS) entry which is preliminary data.</text>
</comment>
<organism evidence="1 2">
    <name type="scientific">Patella caerulea</name>
    <name type="common">Rayed Mediterranean limpet</name>
    <dbReference type="NCBI Taxonomy" id="87958"/>
    <lineage>
        <taxon>Eukaryota</taxon>
        <taxon>Metazoa</taxon>
        <taxon>Spiralia</taxon>
        <taxon>Lophotrochozoa</taxon>
        <taxon>Mollusca</taxon>
        <taxon>Gastropoda</taxon>
        <taxon>Patellogastropoda</taxon>
        <taxon>Patelloidea</taxon>
        <taxon>Patellidae</taxon>
        <taxon>Patella</taxon>
    </lineage>
</organism>
<dbReference type="PANTHER" id="PTHR35968:SF1">
    <property type="entry name" value="TESTIS EXPRESSED PROTEIN 56"/>
    <property type="match status" value="1"/>
</dbReference>
<dbReference type="Pfam" id="PF15023">
    <property type="entry name" value="DUF4523"/>
    <property type="match status" value="1"/>
</dbReference>
<dbReference type="InterPro" id="IPR035979">
    <property type="entry name" value="RBD_domain_sf"/>
</dbReference>
<name>A0AAN8JR87_PATCE</name>
<dbReference type="EMBL" id="JAZGQO010000008">
    <property type="protein sequence ID" value="KAK6179659.1"/>
    <property type="molecule type" value="Genomic_DNA"/>
</dbReference>
<dbReference type="InterPro" id="IPR027827">
    <property type="entry name" value="Tex56"/>
</dbReference>
<protein>
    <submittedName>
        <fullName evidence="1">Uncharacterized protein</fullName>
    </submittedName>
</protein>
<dbReference type="InterPro" id="IPR012677">
    <property type="entry name" value="Nucleotide-bd_a/b_plait_sf"/>
</dbReference>
<evidence type="ECO:0000313" key="2">
    <source>
        <dbReference type="Proteomes" id="UP001347796"/>
    </source>
</evidence>
<reference evidence="1 2" key="1">
    <citation type="submission" date="2024-01" db="EMBL/GenBank/DDBJ databases">
        <title>The genome of the rayed Mediterranean limpet Patella caerulea (Linnaeus, 1758).</title>
        <authorList>
            <person name="Anh-Thu Weber A."/>
            <person name="Halstead-Nussloch G."/>
        </authorList>
    </citation>
    <scope>NUCLEOTIDE SEQUENCE [LARGE SCALE GENOMIC DNA]</scope>
    <source>
        <strain evidence="1">AATW-2023a</strain>
        <tissue evidence="1">Whole specimen</tissue>
    </source>
</reference>
<dbReference type="Gene3D" id="3.30.70.330">
    <property type="match status" value="1"/>
</dbReference>
<dbReference type="PANTHER" id="PTHR35968">
    <property type="entry name" value="CHROMOSOME 6 C6ORF201 HOMOLOG"/>
    <property type="match status" value="1"/>
</dbReference>
<gene>
    <name evidence="1" type="ORF">SNE40_011969</name>
</gene>
<dbReference type="Proteomes" id="UP001347796">
    <property type="component" value="Unassembled WGS sequence"/>
</dbReference>
<keyword evidence="2" id="KW-1185">Reference proteome</keyword>
<sequence length="261" mass="30083">MADVILGYKAARENTFRLDVRRAPCQCYKSSRQRTDDIKKAPQLYSTFCRLCNLEKKSGISIIPRKTNNKPPAFEPAMYSSCARRLKVDLLRCSCDENSLNVLRQLSSETPKHCDRTLPPRWMQDRFMNEVLSNFIINETAQLPLSTIVIRWKIGRNIPTYDKGELKGLLSVYGNVHTIYRQTPNSATVVFNDIASACRVIQAKHLGEPRNKIHCVWYHKFMSNKAFYTTSKGLTVRSDPYIQMYNTAVVKKLYKKVSICE</sequence>
<accession>A0AAN8JR87</accession>
<dbReference type="AlphaFoldDB" id="A0AAN8JR87"/>
<dbReference type="SUPFAM" id="SSF54928">
    <property type="entry name" value="RNA-binding domain, RBD"/>
    <property type="match status" value="1"/>
</dbReference>
<evidence type="ECO:0000313" key="1">
    <source>
        <dbReference type="EMBL" id="KAK6179659.1"/>
    </source>
</evidence>